<reference evidence="1" key="1">
    <citation type="submission" date="2023-10" db="EMBL/GenBank/DDBJ databases">
        <authorList>
            <person name="Chen Y."/>
            <person name="Shah S."/>
            <person name="Dougan E. K."/>
            <person name="Thang M."/>
            <person name="Chan C."/>
        </authorList>
    </citation>
    <scope>NUCLEOTIDE SEQUENCE [LARGE SCALE GENOMIC DNA]</scope>
</reference>
<proteinExistence type="predicted"/>
<evidence type="ECO:0000313" key="1">
    <source>
        <dbReference type="EMBL" id="CAK0840946.1"/>
    </source>
</evidence>
<dbReference type="EMBL" id="CAUYUJ010014415">
    <property type="protein sequence ID" value="CAK0840946.1"/>
    <property type="molecule type" value="Genomic_DNA"/>
</dbReference>
<comment type="caution">
    <text evidence="1">The sequence shown here is derived from an EMBL/GenBank/DDBJ whole genome shotgun (WGS) entry which is preliminary data.</text>
</comment>
<organism evidence="1 2">
    <name type="scientific">Prorocentrum cordatum</name>
    <dbReference type="NCBI Taxonomy" id="2364126"/>
    <lineage>
        <taxon>Eukaryota</taxon>
        <taxon>Sar</taxon>
        <taxon>Alveolata</taxon>
        <taxon>Dinophyceae</taxon>
        <taxon>Prorocentrales</taxon>
        <taxon>Prorocentraceae</taxon>
        <taxon>Prorocentrum</taxon>
    </lineage>
</organism>
<gene>
    <name evidence="1" type="ORF">PCOR1329_LOCUS36270</name>
</gene>
<keyword evidence="2" id="KW-1185">Reference proteome</keyword>
<evidence type="ECO:0000313" key="2">
    <source>
        <dbReference type="Proteomes" id="UP001189429"/>
    </source>
</evidence>
<dbReference type="Proteomes" id="UP001189429">
    <property type="component" value="Unassembled WGS sequence"/>
</dbReference>
<accession>A0ABN9T783</accession>
<sequence length="400" mass="42462">MFYVTPCHAKQVMGAFSRKVPAFVQGVGVVSMSEMRSAVRDCATEVVDAFVASTVSPAAPATDAKSRLKIHCWGNLQGSGNRATAVGDGDGAITCAIRAAGPALAKAWDMRMRAKVRAFGGSKARPELLGMRPQAIVTAAVAWLGASARAGVAVLAASAGRVVRSLRPRTSTWPPTEEFRIGSDGEAEKDGGELLPAVPSFPQLVDGEVRSCPQLACGESEEELSREVEVKEHGGATISHRRWAEDLCDAALLAVGVECANGVSGVLDADADGLGQQVVDARTLRSLRLESAHHQELVGPEAARAFRELVHQRPALAEVARLAGRAPSEAILRSVRKDWTPRDVAAVQQKLLKIDVASPEELFKQLRLEGPSGMNKRLKAAGQTCLKVETWEALGARGEK</sequence>
<name>A0ABN9T783_9DINO</name>
<protein>
    <submittedName>
        <fullName evidence="1">Uncharacterized protein</fullName>
    </submittedName>
</protein>